<comment type="subcellular location">
    <subcellularLocation>
        <location evidence="2 10">Membrane</location>
        <topology evidence="2 10">Multi-pass membrane protein</topology>
    </subcellularLocation>
</comment>
<dbReference type="Pfam" id="PF01694">
    <property type="entry name" value="Rhomboid"/>
    <property type="match status" value="1"/>
</dbReference>
<dbReference type="InterPro" id="IPR022764">
    <property type="entry name" value="Peptidase_S54_rhomboid_dom"/>
</dbReference>
<protein>
    <recommendedName>
        <fullName evidence="10">RHOMBOID-like protein</fullName>
        <ecNumber evidence="10">3.4.21.105</ecNumber>
    </recommendedName>
</protein>
<evidence type="ECO:0000256" key="10">
    <source>
        <dbReference type="RuleBase" id="RU362115"/>
    </source>
</evidence>
<feature type="transmembrane region" description="Helical" evidence="10">
    <location>
        <begin position="62"/>
        <end position="81"/>
    </location>
</feature>
<proteinExistence type="inferred from homology"/>
<evidence type="ECO:0000259" key="12">
    <source>
        <dbReference type="Pfam" id="PF01694"/>
    </source>
</evidence>
<keyword evidence="14" id="KW-1185">Reference proteome</keyword>
<dbReference type="InterPro" id="IPR035952">
    <property type="entry name" value="Rhomboid-like_sf"/>
</dbReference>
<evidence type="ECO:0000256" key="6">
    <source>
        <dbReference type="ARBA" id="ARBA00022801"/>
    </source>
</evidence>
<gene>
    <name evidence="13" type="ORF">CSSPJE1EN1_LOCUS13389</name>
</gene>
<keyword evidence="6 10" id="KW-0378">Hydrolase</keyword>
<dbReference type="EC" id="3.4.21.105" evidence="10"/>
<feature type="transmembrane region" description="Helical" evidence="10">
    <location>
        <begin position="212"/>
        <end position="233"/>
    </location>
</feature>
<keyword evidence="4 10" id="KW-0645">Protease</keyword>
<reference evidence="13 14" key="1">
    <citation type="submission" date="2024-02" db="EMBL/GenBank/DDBJ databases">
        <authorList>
            <consortium name="ELIXIR-Norway"/>
            <consortium name="Elixir Norway"/>
        </authorList>
    </citation>
    <scope>NUCLEOTIDE SEQUENCE [LARGE SCALE GENOMIC DNA]</scope>
</reference>
<feature type="compositionally biased region" description="Polar residues" evidence="11">
    <location>
        <begin position="15"/>
        <end position="31"/>
    </location>
</feature>
<comment type="similarity">
    <text evidence="3 10">Belongs to the peptidase S54 family.</text>
</comment>
<comment type="function">
    <text evidence="10">Serine protease involved in intramembrane proteolysis.</text>
</comment>
<feature type="region of interest" description="Disordered" evidence="11">
    <location>
        <begin position="14"/>
        <end position="36"/>
    </location>
</feature>
<keyword evidence="9 10" id="KW-0472">Membrane</keyword>
<feature type="domain" description="Peptidase S54 rhomboid" evidence="12">
    <location>
        <begin position="146"/>
        <end position="282"/>
    </location>
</feature>
<sequence length="391" mass="43950">MPVYDFESLEGALKNRNNAQSSGDGQQQESAPSPPPLHVIIRQRRRVVAHDDAQEERRYMPFLTPIILLANVAVFVFTMYLNDCPGNTVENYNNNNVKHSSTSCVLPLLHRFSFQPFQQNPLLGPSTLTLQKMGGLERSLILSKHHQAWRLLTCIWLHAGVFHILIDIIALLVVGIRLEIDFGALRIGSIYFLSGFGGSLLSALFVENQISVGASGALFGILGATLSELLTNWSRYEKKCAPIVTLLLLVLINLVFGLMPHVDNFAHIGGFVVGFLLGFVLLVRVQDRYYNNMLQDDKFAGNDDLLPGDAIEDHQQQQQQHQAKIRIIMRKYKVYQIVCLLLSVILLLAFFVAGFVLLFMGIDPNKKCSWCHYLSCVPTRQWQCNNNSIPS</sequence>
<evidence type="ECO:0000256" key="8">
    <source>
        <dbReference type="ARBA" id="ARBA00022989"/>
    </source>
</evidence>
<feature type="transmembrane region" description="Helical" evidence="10">
    <location>
        <begin position="188"/>
        <end position="206"/>
    </location>
</feature>
<evidence type="ECO:0000256" key="4">
    <source>
        <dbReference type="ARBA" id="ARBA00022670"/>
    </source>
</evidence>
<keyword evidence="8 10" id="KW-1133">Transmembrane helix</keyword>
<evidence type="ECO:0000256" key="9">
    <source>
        <dbReference type="ARBA" id="ARBA00023136"/>
    </source>
</evidence>
<feature type="transmembrane region" description="Helical" evidence="10">
    <location>
        <begin position="155"/>
        <end position="176"/>
    </location>
</feature>
<feature type="transmembrane region" description="Helical" evidence="10">
    <location>
        <begin position="334"/>
        <end position="362"/>
    </location>
</feature>
<keyword evidence="7 10" id="KW-0720">Serine protease</keyword>
<evidence type="ECO:0000256" key="5">
    <source>
        <dbReference type="ARBA" id="ARBA00022692"/>
    </source>
</evidence>
<feature type="transmembrane region" description="Helical" evidence="10">
    <location>
        <begin position="265"/>
        <end position="283"/>
    </location>
</feature>
<keyword evidence="5 10" id="KW-0812">Transmembrane</keyword>
<organism evidence="13 14">
    <name type="scientific">Sphagnum jensenii</name>
    <dbReference type="NCBI Taxonomy" id="128206"/>
    <lineage>
        <taxon>Eukaryota</taxon>
        <taxon>Viridiplantae</taxon>
        <taxon>Streptophyta</taxon>
        <taxon>Embryophyta</taxon>
        <taxon>Bryophyta</taxon>
        <taxon>Sphagnophytina</taxon>
        <taxon>Sphagnopsida</taxon>
        <taxon>Sphagnales</taxon>
        <taxon>Sphagnaceae</taxon>
        <taxon>Sphagnum</taxon>
    </lineage>
</organism>
<evidence type="ECO:0000256" key="3">
    <source>
        <dbReference type="ARBA" id="ARBA00009045"/>
    </source>
</evidence>
<feature type="transmembrane region" description="Helical" evidence="10">
    <location>
        <begin position="240"/>
        <end position="259"/>
    </location>
</feature>
<evidence type="ECO:0000256" key="1">
    <source>
        <dbReference type="ARBA" id="ARBA00000156"/>
    </source>
</evidence>
<dbReference type="PANTHER" id="PTHR22936:SF69">
    <property type="entry name" value="RHOMBOID-LIKE PROTEIN"/>
    <property type="match status" value="1"/>
</dbReference>
<evidence type="ECO:0000313" key="13">
    <source>
        <dbReference type="EMBL" id="CAK9267911.1"/>
    </source>
</evidence>
<evidence type="ECO:0000313" key="14">
    <source>
        <dbReference type="Proteomes" id="UP001497444"/>
    </source>
</evidence>
<dbReference type="EMBL" id="OZ020097">
    <property type="protein sequence ID" value="CAK9267911.1"/>
    <property type="molecule type" value="Genomic_DNA"/>
</dbReference>
<dbReference type="PANTHER" id="PTHR22936">
    <property type="entry name" value="RHOMBOID-RELATED"/>
    <property type="match status" value="1"/>
</dbReference>
<evidence type="ECO:0000256" key="2">
    <source>
        <dbReference type="ARBA" id="ARBA00004141"/>
    </source>
</evidence>
<evidence type="ECO:0000256" key="7">
    <source>
        <dbReference type="ARBA" id="ARBA00022825"/>
    </source>
</evidence>
<evidence type="ECO:0000256" key="11">
    <source>
        <dbReference type="SAM" id="MobiDB-lite"/>
    </source>
</evidence>
<accession>A0ABP0WQ24</accession>
<name>A0ABP0WQ24_9BRYO</name>
<dbReference type="SUPFAM" id="SSF144091">
    <property type="entry name" value="Rhomboid-like"/>
    <property type="match status" value="1"/>
</dbReference>
<dbReference type="Gene3D" id="1.20.1540.10">
    <property type="entry name" value="Rhomboid-like"/>
    <property type="match status" value="1"/>
</dbReference>
<dbReference type="Proteomes" id="UP001497444">
    <property type="component" value="Chromosome 2"/>
</dbReference>
<comment type="catalytic activity">
    <reaction evidence="1 10">
        <text>Cleaves type-1 transmembrane domains using a catalytic dyad composed of serine and histidine that are contributed by different transmembrane domains.</text>
        <dbReference type="EC" id="3.4.21.105"/>
    </reaction>
</comment>
<dbReference type="InterPro" id="IPR002610">
    <property type="entry name" value="Peptidase_S54_rhomboid-like"/>
</dbReference>